<dbReference type="OrthoDB" id="5917777at2759"/>
<sequence>MQSSGTMIRKELNRIKNSVIKEAKKTDCHASKITADTEYLSSSDCLSPSSIICLSPMALPVLSDNFTTNLIIDADSAYRTGTSDSSPSSMCSNVEGFLLRKNCPELHRSIGSKNLEIHRVNNRNRRAYERRQATLWSKKPLATWNLDDVLLWLQHCKLDEVASIMIGYELNGNDIEKWDHQALEQLGLSEKNVRNKVLQELDAIKEKQNKRAENEKCDERIIKKRSKPHIPLFKLVRSTSYDKVVAVETPLTIRDVAVAEGRFGCLQVTKVNGANVPLKEQDCFLEINEKPGQLFRSPLMFTKLVSEAAGEPIRLVVLRRRSMSDVDDDDDDDDDYYFNEGNYLQRTINAVEQVSKINFLS</sequence>
<dbReference type="InterPro" id="IPR013761">
    <property type="entry name" value="SAM/pointed_sf"/>
</dbReference>
<evidence type="ECO:0000313" key="5">
    <source>
        <dbReference type="WBParaSite" id="DME_0000667801-mRNA-1"/>
    </source>
</evidence>
<gene>
    <name evidence="2" type="ORF">DME_LOCUS9704</name>
</gene>
<feature type="domain" description="SAM" evidence="1">
    <location>
        <begin position="144"/>
        <end position="207"/>
    </location>
</feature>
<evidence type="ECO:0000313" key="4">
    <source>
        <dbReference type="Proteomes" id="UP000274756"/>
    </source>
</evidence>
<keyword evidence="4" id="KW-1185">Reference proteome</keyword>
<reference evidence="5" key="1">
    <citation type="submission" date="2016-04" db="UniProtKB">
        <authorList>
            <consortium name="WormBaseParasite"/>
        </authorList>
    </citation>
    <scope>IDENTIFICATION</scope>
</reference>
<dbReference type="Proteomes" id="UP000274756">
    <property type="component" value="Unassembled WGS sequence"/>
</dbReference>
<name>A0A158Q577_DRAME</name>
<dbReference type="InterPro" id="IPR001660">
    <property type="entry name" value="SAM"/>
</dbReference>
<dbReference type="EMBL" id="UYYG01001188">
    <property type="protein sequence ID" value="VDN59731.1"/>
    <property type="molecule type" value="Genomic_DNA"/>
</dbReference>
<evidence type="ECO:0000259" key="1">
    <source>
        <dbReference type="PROSITE" id="PS50105"/>
    </source>
</evidence>
<reference evidence="2 4" key="2">
    <citation type="submission" date="2018-11" db="EMBL/GenBank/DDBJ databases">
        <authorList>
            <consortium name="Pathogen Informatics"/>
        </authorList>
    </citation>
    <scope>NUCLEOTIDE SEQUENCE [LARGE SCALE GENOMIC DNA]</scope>
</reference>
<organism evidence="3 5">
    <name type="scientific">Dracunculus medinensis</name>
    <name type="common">Guinea worm</name>
    <dbReference type="NCBI Taxonomy" id="318479"/>
    <lineage>
        <taxon>Eukaryota</taxon>
        <taxon>Metazoa</taxon>
        <taxon>Ecdysozoa</taxon>
        <taxon>Nematoda</taxon>
        <taxon>Chromadorea</taxon>
        <taxon>Rhabditida</taxon>
        <taxon>Spirurina</taxon>
        <taxon>Dracunculoidea</taxon>
        <taxon>Dracunculidae</taxon>
        <taxon>Dracunculus</taxon>
    </lineage>
</organism>
<proteinExistence type="predicted"/>
<dbReference type="Gene3D" id="1.10.150.50">
    <property type="entry name" value="Transcription Factor, Ets-1"/>
    <property type="match status" value="1"/>
</dbReference>
<dbReference type="AlphaFoldDB" id="A0A158Q577"/>
<dbReference type="Proteomes" id="UP000038040">
    <property type="component" value="Unplaced"/>
</dbReference>
<evidence type="ECO:0000313" key="2">
    <source>
        <dbReference type="EMBL" id="VDN59731.1"/>
    </source>
</evidence>
<dbReference type="WBParaSite" id="DME_0000667801-mRNA-1">
    <property type="protein sequence ID" value="DME_0000667801-mRNA-1"/>
    <property type="gene ID" value="DME_0000667801"/>
</dbReference>
<dbReference type="PROSITE" id="PS50105">
    <property type="entry name" value="SAM_DOMAIN"/>
    <property type="match status" value="1"/>
</dbReference>
<dbReference type="CDD" id="cd09487">
    <property type="entry name" value="SAM_superfamily"/>
    <property type="match status" value="1"/>
</dbReference>
<evidence type="ECO:0000313" key="3">
    <source>
        <dbReference type="Proteomes" id="UP000038040"/>
    </source>
</evidence>
<dbReference type="SUPFAM" id="SSF47769">
    <property type="entry name" value="SAM/Pointed domain"/>
    <property type="match status" value="1"/>
</dbReference>
<dbReference type="Pfam" id="PF07647">
    <property type="entry name" value="SAM_2"/>
    <property type="match status" value="1"/>
</dbReference>
<protein>
    <submittedName>
        <fullName evidence="5">SAM domain-containing protein</fullName>
    </submittedName>
</protein>
<accession>A0A158Q577</accession>